<dbReference type="AlphaFoldDB" id="A0A2K8JPI9"/>
<dbReference type="EMBL" id="KY031192">
    <property type="protein sequence ID" value="ATU82943.1"/>
    <property type="molecule type" value="mRNA"/>
</dbReference>
<proteinExistence type="evidence at transcript level"/>
<dbReference type="Gene3D" id="6.20.200.20">
    <property type="match status" value="1"/>
</dbReference>
<accession>A0A2K8JPI9</accession>
<name>A0A2K8JPI9_PRIPG</name>
<keyword evidence="1" id="KW-0732">Signal</keyword>
<reference evidence="2" key="1">
    <citation type="submission" date="2016-10" db="EMBL/GenBank/DDBJ databases">
        <title>The assassin bug Pristhesancus plagipennis produces two different types of venom.</title>
        <authorList>
            <person name="Walker A.A."/>
            <person name="Herzig V."/>
            <person name="Jin J."/>
            <person name="Fry B.G."/>
            <person name="King G.F."/>
        </authorList>
    </citation>
    <scope>NUCLEOTIDE SEQUENCE</scope>
    <source>
        <tissue evidence="2">Venom/labial glands</tissue>
    </source>
</reference>
<protein>
    <submittedName>
        <fullName evidence="2">Secreted Single domain von Willebrand protein</fullName>
    </submittedName>
</protein>
<organism evidence="2">
    <name type="scientific">Pristhesancus plagipennis</name>
    <name type="common">Common assassin bug</name>
    <dbReference type="NCBI Taxonomy" id="1955184"/>
    <lineage>
        <taxon>Eukaryota</taxon>
        <taxon>Metazoa</taxon>
        <taxon>Ecdysozoa</taxon>
        <taxon>Arthropoda</taxon>
        <taxon>Hexapoda</taxon>
        <taxon>Insecta</taxon>
        <taxon>Pterygota</taxon>
        <taxon>Neoptera</taxon>
        <taxon>Paraneoptera</taxon>
        <taxon>Hemiptera</taxon>
        <taxon>Heteroptera</taxon>
        <taxon>Panheteroptera</taxon>
        <taxon>Cimicomorpha</taxon>
        <taxon>Reduviidae</taxon>
        <taxon>Harpactorinae</taxon>
        <taxon>Harpactorini</taxon>
        <taxon>Pristhesancus</taxon>
    </lineage>
</organism>
<sequence length="74" mass="8245">MGRFLLVLLLTFLRLSLGESLLEGSREACNNEGETVIVESIKNIKCFTCNCKNGFVECHPKEECPSQEGCHVLL</sequence>
<evidence type="ECO:0000256" key="1">
    <source>
        <dbReference type="SAM" id="SignalP"/>
    </source>
</evidence>
<feature type="chain" id="PRO_5014920591" evidence="1">
    <location>
        <begin position="19"/>
        <end position="74"/>
    </location>
</feature>
<feature type="signal peptide" evidence="1">
    <location>
        <begin position="1"/>
        <end position="18"/>
    </location>
</feature>
<evidence type="ECO:0000313" key="2">
    <source>
        <dbReference type="EMBL" id="ATU82943.1"/>
    </source>
</evidence>